<dbReference type="GO" id="GO:0008961">
    <property type="term" value="F:phosphatidylglycerol-prolipoprotein diacylglyceryl transferase activity"/>
    <property type="evidence" value="ECO:0007669"/>
    <property type="project" value="UniProtKB-UniRule"/>
</dbReference>
<comment type="similarity">
    <text evidence="1 7">Belongs to the Lgt family.</text>
</comment>
<feature type="transmembrane region" description="Helical" evidence="7">
    <location>
        <begin position="96"/>
        <end position="113"/>
    </location>
</feature>
<evidence type="ECO:0000256" key="8">
    <source>
        <dbReference type="SAM" id="MobiDB-lite"/>
    </source>
</evidence>
<dbReference type="HAMAP" id="MF_01147">
    <property type="entry name" value="Lgt"/>
    <property type="match status" value="1"/>
</dbReference>
<proteinExistence type="inferred from homology"/>
<protein>
    <recommendedName>
        <fullName evidence="7">Phosphatidylglycerol--prolipoprotein diacylglyceryl transferase</fullName>
        <ecNumber evidence="7">2.5.1.145</ecNumber>
    </recommendedName>
</protein>
<evidence type="ECO:0000256" key="3">
    <source>
        <dbReference type="ARBA" id="ARBA00022679"/>
    </source>
</evidence>
<keyword evidence="5 7" id="KW-1133">Transmembrane helix</keyword>
<feature type="transmembrane region" description="Helical" evidence="7">
    <location>
        <begin position="56"/>
        <end position="76"/>
    </location>
</feature>
<comment type="function">
    <text evidence="7">Catalyzes the transfer of the diacylglyceryl group from phosphatidylglycerol to the sulfhydryl group of the N-terminal cysteine of a prolipoprotein, the first step in the formation of mature lipoproteins.</text>
</comment>
<dbReference type="AlphaFoldDB" id="A0A9X2EKL3"/>
<feature type="transmembrane region" description="Helical" evidence="7">
    <location>
        <begin position="120"/>
        <end position="140"/>
    </location>
</feature>
<dbReference type="InterPro" id="IPR001640">
    <property type="entry name" value="Lgt"/>
</dbReference>
<evidence type="ECO:0000256" key="4">
    <source>
        <dbReference type="ARBA" id="ARBA00022692"/>
    </source>
</evidence>
<keyword evidence="6 7" id="KW-0472">Membrane</keyword>
<reference evidence="9" key="1">
    <citation type="journal article" date="2022" name="Arch. Microbiol.">
        <title>Microbulbifer okhotskensis sp. nov., isolated from a deep bottom sediment of the Okhotsk Sea.</title>
        <authorList>
            <person name="Romanenko L."/>
            <person name="Kurilenko V."/>
            <person name="Otstavnykh N."/>
            <person name="Velansky P."/>
            <person name="Isaeva M."/>
            <person name="Mikhailov V."/>
        </authorList>
    </citation>
    <scope>NUCLEOTIDE SEQUENCE</scope>
    <source>
        <strain evidence="9">OS29</strain>
    </source>
</reference>
<feature type="region of interest" description="Disordered" evidence="8">
    <location>
        <begin position="264"/>
        <end position="284"/>
    </location>
</feature>
<comment type="caution">
    <text evidence="9">The sequence shown here is derived from an EMBL/GenBank/DDBJ whole genome shotgun (WGS) entry which is preliminary data.</text>
</comment>
<dbReference type="NCBIfam" id="TIGR00544">
    <property type="entry name" value="lgt"/>
    <property type="match status" value="1"/>
</dbReference>
<evidence type="ECO:0000256" key="2">
    <source>
        <dbReference type="ARBA" id="ARBA00022475"/>
    </source>
</evidence>
<feature type="transmembrane region" description="Helical" evidence="7">
    <location>
        <begin position="240"/>
        <end position="257"/>
    </location>
</feature>
<accession>A0A9X2EKL3</accession>
<dbReference type="RefSeq" id="WP_252464632.1">
    <property type="nucleotide sequence ID" value="NZ_JALBWM010000008.1"/>
</dbReference>
<dbReference type="Pfam" id="PF01790">
    <property type="entry name" value="LGT"/>
    <property type="match status" value="1"/>
</dbReference>
<feature type="transmembrane region" description="Helical" evidence="7">
    <location>
        <begin position="20"/>
        <end position="36"/>
    </location>
</feature>
<dbReference type="GO" id="GO:0042158">
    <property type="term" value="P:lipoprotein biosynthetic process"/>
    <property type="evidence" value="ECO:0007669"/>
    <property type="project" value="UniProtKB-UniRule"/>
</dbReference>
<feature type="binding site" evidence="7">
    <location>
        <position position="139"/>
    </location>
    <ligand>
        <name>a 1,2-diacyl-sn-glycero-3-phospho-(1'-sn-glycerol)</name>
        <dbReference type="ChEBI" id="CHEBI:64716"/>
    </ligand>
</feature>
<evidence type="ECO:0000313" key="10">
    <source>
        <dbReference type="Proteomes" id="UP001139028"/>
    </source>
</evidence>
<keyword evidence="10" id="KW-1185">Reference proteome</keyword>
<comment type="subcellular location">
    <subcellularLocation>
        <location evidence="7">Cell membrane</location>
        <topology evidence="7">Multi-pass membrane protein</topology>
    </subcellularLocation>
</comment>
<dbReference type="PROSITE" id="PS01311">
    <property type="entry name" value="LGT"/>
    <property type="match status" value="1"/>
</dbReference>
<organism evidence="9 10">
    <name type="scientific">Microbulbifer okhotskensis</name>
    <dbReference type="NCBI Taxonomy" id="2926617"/>
    <lineage>
        <taxon>Bacteria</taxon>
        <taxon>Pseudomonadati</taxon>
        <taxon>Pseudomonadota</taxon>
        <taxon>Gammaproteobacteria</taxon>
        <taxon>Cellvibrionales</taxon>
        <taxon>Microbulbiferaceae</taxon>
        <taxon>Microbulbifer</taxon>
    </lineage>
</organism>
<dbReference type="Proteomes" id="UP001139028">
    <property type="component" value="Unassembled WGS sequence"/>
</dbReference>
<comment type="catalytic activity">
    <reaction evidence="7">
        <text>L-cysteinyl-[prolipoprotein] + a 1,2-diacyl-sn-glycero-3-phospho-(1'-sn-glycerol) = an S-1,2-diacyl-sn-glyceryl-L-cysteinyl-[prolipoprotein] + sn-glycerol 1-phosphate + H(+)</text>
        <dbReference type="Rhea" id="RHEA:56712"/>
        <dbReference type="Rhea" id="RHEA-COMP:14679"/>
        <dbReference type="Rhea" id="RHEA-COMP:14680"/>
        <dbReference type="ChEBI" id="CHEBI:15378"/>
        <dbReference type="ChEBI" id="CHEBI:29950"/>
        <dbReference type="ChEBI" id="CHEBI:57685"/>
        <dbReference type="ChEBI" id="CHEBI:64716"/>
        <dbReference type="ChEBI" id="CHEBI:140658"/>
        <dbReference type="EC" id="2.5.1.145"/>
    </reaction>
</comment>
<evidence type="ECO:0000313" key="9">
    <source>
        <dbReference type="EMBL" id="MCO1333386.1"/>
    </source>
</evidence>
<evidence type="ECO:0000256" key="1">
    <source>
        <dbReference type="ARBA" id="ARBA00007150"/>
    </source>
</evidence>
<dbReference type="EMBL" id="JALBWM010000008">
    <property type="protein sequence ID" value="MCO1333386.1"/>
    <property type="molecule type" value="Genomic_DNA"/>
</dbReference>
<gene>
    <name evidence="7 9" type="primary">lgt</name>
    <name evidence="9" type="ORF">MO867_03435</name>
</gene>
<evidence type="ECO:0000256" key="7">
    <source>
        <dbReference type="HAMAP-Rule" id="MF_01147"/>
    </source>
</evidence>
<feature type="transmembrane region" description="Helical" evidence="7">
    <location>
        <begin position="200"/>
        <end position="220"/>
    </location>
</feature>
<dbReference type="PANTHER" id="PTHR30589:SF0">
    <property type="entry name" value="PHOSPHATIDYLGLYCEROL--PROLIPOPROTEIN DIACYLGLYCERYL TRANSFERASE"/>
    <property type="match status" value="1"/>
</dbReference>
<evidence type="ECO:0000256" key="6">
    <source>
        <dbReference type="ARBA" id="ARBA00023136"/>
    </source>
</evidence>
<feature type="transmembrane region" description="Helical" evidence="7">
    <location>
        <begin position="175"/>
        <end position="193"/>
    </location>
</feature>
<keyword evidence="3 7" id="KW-0808">Transferase</keyword>
<dbReference type="EC" id="2.5.1.145" evidence="7"/>
<comment type="pathway">
    <text evidence="7">Protein modification; lipoprotein biosynthesis (diacylglyceryl transfer).</text>
</comment>
<keyword evidence="2 7" id="KW-1003">Cell membrane</keyword>
<dbReference type="GO" id="GO:0005886">
    <property type="term" value="C:plasma membrane"/>
    <property type="evidence" value="ECO:0007669"/>
    <property type="project" value="UniProtKB-SubCell"/>
</dbReference>
<name>A0A9X2EKL3_9GAMM</name>
<evidence type="ECO:0000256" key="5">
    <source>
        <dbReference type="ARBA" id="ARBA00022989"/>
    </source>
</evidence>
<keyword evidence="4 7" id="KW-0812">Transmembrane</keyword>
<dbReference type="PANTHER" id="PTHR30589">
    <property type="entry name" value="PROLIPOPROTEIN DIACYLGLYCERYL TRANSFERASE"/>
    <property type="match status" value="1"/>
</dbReference>
<sequence length="284" mass="31688">MLTYPEIDPVAFAIGPLKVHWYGLMYLAGFVAAWWLALRRSTKPWSPVIKSEVEDLILYCAMGVVIGGRLGYMFFYNFPQLLEDPVSLIRLWEGGMSFHGGLIGVMLATALYARKIGTTFPALIDFVAPLVPIGLGLGRLGNFIGQELWGRETDAPWGMVFPRDPDLLIRHPSQLYQALLEGLVLFAVLWWFSSKPRPRLAVGGMFVMFYGVFRFLVEFVREPDGHIGFDLFGWMTRGQLLSLPMIIAGMALLVWSYRTQPLPQGRGNQGKGKKAGSSRVKGGA</sequence>